<dbReference type="InterPro" id="IPR002076">
    <property type="entry name" value="ELO_fam"/>
</dbReference>
<accession>A0A1L3THX0</accession>
<feature type="transmembrane region" description="Helical" evidence="10">
    <location>
        <begin position="176"/>
        <end position="195"/>
    </location>
</feature>
<evidence type="ECO:0000256" key="4">
    <source>
        <dbReference type="ARBA" id="ARBA00022692"/>
    </source>
</evidence>
<name>A0A1L3THX0_PARNA</name>
<feature type="transmembrane region" description="Helical" evidence="10">
    <location>
        <begin position="37"/>
        <end position="57"/>
    </location>
</feature>
<keyword evidence="2 10" id="KW-0444">Lipid biosynthesis</keyword>
<evidence type="ECO:0000256" key="3">
    <source>
        <dbReference type="ARBA" id="ARBA00022679"/>
    </source>
</evidence>
<dbReference type="EC" id="2.3.1.199" evidence="10"/>
<evidence type="ECO:0000256" key="10">
    <source>
        <dbReference type="RuleBase" id="RU361115"/>
    </source>
</evidence>
<dbReference type="Pfam" id="PF01151">
    <property type="entry name" value="ELO"/>
    <property type="match status" value="1"/>
</dbReference>
<sequence length="277" mass="32621">MASPATETPTTFMEFYNELWSLRDRRMDDWPLLSSPWPTITLCAAYFYISIGLGPTLMKDRPAFELKRTIQAYNIFQVVISAYIMFEACAAGWFSSYNWICQDVDRNPDPNSEGMRMARASYLYFLTKFVEFADTFFFIARKKFTHVSKLQLLHHGLMPIFSYMLVRWLPGGHETFGGTFNCLVHVLMYSYYFLASLGPHMQKYLWWKKYLTTFQMFQFVCVFSKSLVLIFGFAECGYPWQFSCVSAFFMFLFFCLFADFYSREYIAKAQARKNKVA</sequence>
<dbReference type="GO" id="GO:0034625">
    <property type="term" value="P:fatty acid elongation, monounsaturated fatty acid"/>
    <property type="evidence" value="ECO:0007669"/>
    <property type="project" value="TreeGrafter"/>
</dbReference>
<evidence type="ECO:0000256" key="9">
    <source>
        <dbReference type="ARBA" id="ARBA00023160"/>
    </source>
</evidence>
<feature type="transmembrane region" description="Helical" evidence="10">
    <location>
        <begin position="78"/>
        <end position="100"/>
    </location>
</feature>
<proteinExistence type="evidence at transcript level"/>
<dbReference type="GO" id="GO:0034626">
    <property type="term" value="P:fatty acid elongation, polyunsaturated fatty acid"/>
    <property type="evidence" value="ECO:0007669"/>
    <property type="project" value="TreeGrafter"/>
</dbReference>
<feature type="transmembrane region" description="Helical" evidence="10">
    <location>
        <begin position="216"/>
        <end position="234"/>
    </location>
</feature>
<reference evidence="11" key="1">
    <citation type="submission" date="2016-08" db="EMBL/GenBank/DDBJ databases">
        <title>Adverse effects of temperature on growth and fatty acid synthesis in the cyclopoid copepod (Paracyclopina nana).</title>
        <authorList>
            <person name="Lee J.-S."/>
        </authorList>
    </citation>
    <scope>NUCLEOTIDE SEQUENCE</scope>
</reference>
<dbReference type="GO" id="GO:0030148">
    <property type="term" value="P:sphingolipid biosynthetic process"/>
    <property type="evidence" value="ECO:0007669"/>
    <property type="project" value="TreeGrafter"/>
</dbReference>
<keyword evidence="8 10" id="KW-0472">Membrane</keyword>
<dbReference type="PANTHER" id="PTHR11157:SF69">
    <property type="entry name" value="ELONGATION OF VERY LONG CHAIN FATTY ACIDS PROTEIN 7"/>
    <property type="match status" value="1"/>
</dbReference>
<evidence type="ECO:0000256" key="8">
    <source>
        <dbReference type="ARBA" id="ARBA00023136"/>
    </source>
</evidence>
<evidence type="ECO:0000256" key="5">
    <source>
        <dbReference type="ARBA" id="ARBA00022832"/>
    </source>
</evidence>
<keyword evidence="9 10" id="KW-0275">Fatty acid biosynthesis</keyword>
<evidence type="ECO:0000256" key="7">
    <source>
        <dbReference type="ARBA" id="ARBA00023098"/>
    </source>
</evidence>
<comment type="similarity">
    <text evidence="10">Belongs to the ELO family.</text>
</comment>
<dbReference type="AlphaFoldDB" id="A0A1L3THX0"/>
<keyword evidence="4 10" id="KW-0812">Transmembrane</keyword>
<dbReference type="GO" id="GO:0042761">
    <property type="term" value="P:very long-chain fatty acid biosynthetic process"/>
    <property type="evidence" value="ECO:0007669"/>
    <property type="project" value="TreeGrafter"/>
</dbReference>
<comment type="subcellular location">
    <subcellularLocation>
        <location evidence="1">Membrane</location>
        <topology evidence="1">Multi-pass membrane protein</topology>
    </subcellularLocation>
</comment>
<keyword evidence="5 10" id="KW-0276">Fatty acid metabolism</keyword>
<keyword evidence="3 10" id="KW-0808">Transferase</keyword>
<feature type="transmembrane region" description="Helical" evidence="10">
    <location>
        <begin position="240"/>
        <end position="262"/>
    </location>
</feature>
<feature type="transmembrane region" description="Helical" evidence="10">
    <location>
        <begin position="120"/>
        <end position="140"/>
    </location>
</feature>
<evidence type="ECO:0000256" key="6">
    <source>
        <dbReference type="ARBA" id="ARBA00022989"/>
    </source>
</evidence>
<dbReference type="GO" id="GO:0005789">
    <property type="term" value="C:endoplasmic reticulum membrane"/>
    <property type="evidence" value="ECO:0007669"/>
    <property type="project" value="TreeGrafter"/>
</dbReference>
<feature type="transmembrane region" description="Helical" evidence="10">
    <location>
        <begin position="152"/>
        <end position="170"/>
    </location>
</feature>
<evidence type="ECO:0000313" key="11">
    <source>
        <dbReference type="EMBL" id="APH81341.1"/>
    </source>
</evidence>
<keyword evidence="7 10" id="KW-0443">Lipid metabolism</keyword>
<protein>
    <recommendedName>
        <fullName evidence="10">Elongation of very long chain fatty acids protein</fullName>
        <ecNumber evidence="10">2.3.1.199</ecNumber>
    </recommendedName>
    <alternativeName>
        <fullName evidence="10">Very-long-chain 3-oxoacyl-CoA synthase</fullName>
    </alternativeName>
</protein>
<dbReference type="GO" id="GO:0019367">
    <property type="term" value="P:fatty acid elongation, saturated fatty acid"/>
    <property type="evidence" value="ECO:0007669"/>
    <property type="project" value="TreeGrafter"/>
</dbReference>
<keyword evidence="6 10" id="KW-1133">Transmembrane helix</keyword>
<organism evidence="11">
    <name type="scientific">Paracyclopina nana</name>
    <name type="common">Marine copepod</name>
    <dbReference type="NCBI Taxonomy" id="565004"/>
    <lineage>
        <taxon>Eukaryota</taxon>
        <taxon>Metazoa</taxon>
        <taxon>Ecdysozoa</taxon>
        <taxon>Arthropoda</taxon>
        <taxon>Crustacea</taxon>
        <taxon>Multicrustacea</taxon>
        <taxon>Hexanauplia</taxon>
        <taxon>Copepoda</taxon>
        <taxon>Cyclopoida</taxon>
        <taxon>Cyclopettidae</taxon>
        <taxon>Paracyclopina</taxon>
    </lineage>
</organism>
<evidence type="ECO:0000256" key="2">
    <source>
        <dbReference type="ARBA" id="ARBA00022516"/>
    </source>
</evidence>
<dbReference type="GO" id="GO:0009922">
    <property type="term" value="F:fatty acid elongase activity"/>
    <property type="evidence" value="ECO:0007669"/>
    <property type="project" value="UniProtKB-EC"/>
</dbReference>
<comment type="catalytic activity">
    <reaction evidence="10">
        <text>a very-long-chain acyl-CoA + malonyl-CoA + H(+) = a very-long-chain 3-oxoacyl-CoA + CO2 + CoA</text>
        <dbReference type="Rhea" id="RHEA:32727"/>
        <dbReference type="ChEBI" id="CHEBI:15378"/>
        <dbReference type="ChEBI" id="CHEBI:16526"/>
        <dbReference type="ChEBI" id="CHEBI:57287"/>
        <dbReference type="ChEBI" id="CHEBI:57384"/>
        <dbReference type="ChEBI" id="CHEBI:90725"/>
        <dbReference type="ChEBI" id="CHEBI:90736"/>
        <dbReference type="EC" id="2.3.1.199"/>
    </reaction>
</comment>
<evidence type="ECO:0000256" key="1">
    <source>
        <dbReference type="ARBA" id="ARBA00004141"/>
    </source>
</evidence>
<dbReference type="PANTHER" id="PTHR11157">
    <property type="entry name" value="FATTY ACID ACYL TRANSFERASE-RELATED"/>
    <property type="match status" value="1"/>
</dbReference>
<dbReference type="EMBL" id="KX671157">
    <property type="protein sequence ID" value="APH81341.1"/>
    <property type="molecule type" value="mRNA"/>
</dbReference>